<gene>
    <name evidence="2" type="ORF">ABENE_02435</name>
</gene>
<accession>V4RT84</accession>
<comment type="caution">
    <text evidence="2">The sequence shown here is derived from an EMBL/GenBank/DDBJ whole genome shotgun (WGS) entry which is preliminary data.</text>
</comment>
<organism evidence="2 3">
    <name type="scientific">Asticcacaulis benevestitus DSM 16100 = ATCC BAA-896</name>
    <dbReference type="NCBI Taxonomy" id="1121022"/>
    <lineage>
        <taxon>Bacteria</taxon>
        <taxon>Pseudomonadati</taxon>
        <taxon>Pseudomonadota</taxon>
        <taxon>Alphaproteobacteria</taxon>
        <taxon>Caulobacterales</taxon>
        <taxon>Caulobacteraceae</taxon>
        <taxon>Asticcacaulis</taxon>
    </lineage>
</organism>
<keyword evidence="1" id="KW-0812">Transmembrane</keyword>
<evidence type="ECO:0000313" key="3">
    <source>
        <dbReference type="Proteomes" id="UP000017837"/>
    </source>
</evidence>
<sequence>MTKVRCVWQQLTVLDSKLQIFFQYPTLLHTLKLLIIFFLKPLNRKSENFQASNRVSVSLDKTNKQEHMKNK</sequence>
<keyword evidence="3" id="KW-1185">Reference proteome</keyword>
<evidence type="ECO:0000256" key="1">
    <source>
        <dbReference type="SAM" id="Phobius"/>
    </source>
</evidence>
<keyword evidence="1" id="KW-0472">Membrane</keyword>
<evidence type="ECO:0000313" key="2">
    <source>
        <dbReference type="EMBL" id="ESQ94383.1"/>
    </source>
</evidence>
<dbReference type="Proteomes" id="UP000017837">
    <property type="component" value="Unassembled WGS sequence"/>
</dbReference>
<dbReference type="AlphaFoldDB" id="V4RT84"/>
<proteinExistence type="predicted"/>
<keyword evidence="1" id="KW-1133">Transmembrane helix</keyword>
<dbReference type="EMBL" id="AWGB01000004">
    <property type="protein sequence ID" value="ESQ94383.1"/>
    <property type="molecule type" value="Genomic_DNA"/>
</dbReference>
<protein>
    <submittedName>
        <fullName evidence="2">Uncharacterized protein</fullName>
    </submittedName>
</protein>
<reference evidence="2 3" key="1">
    <citation type="journal article" date="2014" name="Nature">
        <title>Sequential evolution of bacterial morphology by co-option of a developmental regulator.</title>
        <authorList>
            <person name="Jiang C."/>
            <person name="Brown P.J."/>
            <person name="Ducret A."/>
            <person name="Brun Y.V."/>
        </authorList>
    </citation>
    <scope>NUCLEOTIDE SEQUENCE [LARGE SCALE GENOMIC DNA]</scope>
    <source>
        <strain evidence="2 3">DSM 16100</strain>
    </source>
</reference>
<name>V4RT84_9CAUL</name>
<feature type="transmembrane region" description="Helical" evidence="1">
    <location>
        <begin position="20"/>
        <end position="39"/>
    </location>
</feature>